<dbReference type="AlphaFoldDB" id="A0A815Y1K8"/>
<proteinExistence type="predicted"/>
<comment type="caution">
    <text evidence="3">The sequence shown here is derived from an EMBL/GenBank/DDBJ whole genome shotgun (WGS) entry which is preliminary data.</text>
</comment>
<dbReference type="InterPro" id="IPR044244">
    <property type="entry name" value="TTC27/Emw1"/>
</dbReference>
<evidence type="ECO:0000256" key="1">
    <source>
        <dbReference type="ARBA" id="ARBA00022737"/>
    </source>
</evidence>
<dbReference type="PANTHER" id="PTHR16193:SF0">
    <property type="entry name" value="TETRATRICOPEPTIDE REPEAT PROTEIN 27"/>
    <property type="match status" value="1"/>
</dbReference>
<organism evidence="3 4">
    <name type="scientific">Adineta steineri</name>
    <dbReference type="NCBI Taxonomy" id="433720"/>
    <lineage>
        <taxon>Eukaryota</taxon>
        <taxon>Metazoa</taxon>
        <taxon>Spiralia</taxon>
        <taxon>Gnathifera</taxon>
        <taxon>Rotifera</taxon>
        <taxon>Eurotatoria</taxon>
        <taxon>Bdelloidea</taxon>
        <taxon>Adinetida</taxon>
        <taxon>Adinetidae</taxon>
        <taxon>Adineta</taxon>
    </lineage>
</organism>
<gene>
    <name evidence="3" type="ORF">JYZ213_LOCUS47107</name>
</gene>
<name>A0A815Y1K8_9BILA</name>
<evidence type="ECO:0000256" key="2">
    <source>
        <dbReference type="ARBA" id="ARBA00022803"/>
    </source>
</evidence>
<dbReference type="Proteomes" id="UP000663845">
    <property type="component" value="Unassembled WGS sequence"/>
</dbReference>
<dbReference type="EMBL" id="CAJNOG010007509">
    <property type="protein sequence ID" value="CAF1565479.1"/>
    <property type="molecule type" value="Genomic_DNA"/>
</dbReference>
<evidence type="ECO:0000313" key="3">
    <source>
        <dbReference type="EMBL" id="CAF1565479.1"/>
    </source>
</evidence>
<protein>
    <submittedName>
        <fullName evidence="3">Uncharacterized protein</fullName>
    </submittedName>
</protein>
<keyword evidence="1" id="KW-0677">Repeat</keyword>
<reference evidence="3" key="1">
    <citation type="submission" date="2021-02" db="EMBL/GenBank/DDBJ databases">
        <authorList>
            <person name="Nowell W R."/>
        </authorList>
    </citation>
    <scope>NUCLEOTIDE SEQUENCE</scope>
</reference>
<feature type="non-terminal residue" evidence="3">
    <location>
        <position position="1"/>
    </location>
</feature>
<dbReference type="PANTHER" id="PTHR16193">
    <property type="entry name" value="TETRATRICOPEPTIDE REPEAT PROTEIN 27"/>
    <property type="match status" value="1"/>
</dbReference>
<sequence length="64" mass="7448">NHLAQKNYFHSTPVYPTWKLKSDIANIYVKLGLVNNALDLYLHLKKWSDVISCYQILKKLSLVS</sequence>
<accession>A0A815Y1K8</accession>
<evidence type="ECO:0000313" key="4">
    <source>
        <dbReference type="Proteomes" id="UP000663845"/>
    </source>
</evidence>
<keyword evidence="2" id="KW-0802">TPR repeat</keyword>